<reference evidence="1" key="1">
    <citation type="journal article" date="2015" name="Nature">
        <title>Complex archaea that bridge the gap between prokaryotes and eukaryotes.</title>
        <authorList>
            <person name="Spang A."/>
            <person name="Saw J.H."/>
            <person name="Jorgensen S.L."/>
            <person name="Zaremba-Niedzwiedzka K."/>
            <person name="Martijn J."/>
            <person name="Lind A.E."/>
            <person name="van Eijk R."/>
            <person name="Schleper C."/>
            <person name="Guy L."/>
            <person name="Ettema T.J."/>
        </authorList>
    </citation>
    <scope>NUCLEOTIDE SEQUENCE</scope>
</reference>
<name>A0A0F9ALP7_9ZZZZ</name>
<dbReference type="EMBL" id="LAZR01054056">
    <property type="protein sequence ID" value="KKK79384.1"/>
    <property type="molecule type" value="Genomic_DNA"/>
</dbReference>
<protein>
    <submittedName>
        <fullName evidence="1">Uncharacterized protein</fullName>
    </submittedName>
</protein>
<gene>
    <name evidence="1" type="ORF">LCGC14_2834060</name>
</gene>
<sequence length="120" mass="12958">METEKPPESAGWLGGSGNRIVINEAAGKEAEMKPWSERIPAAIAKAKELVGPDDWYVNDDTTAVITAGEVALASALWGEFFSGTPEEFDATVAEGQLDQCDEALSAYCEKIERLGHDEKK</sequence>
<evidence type="ECO:0000313" key="1">
    <source>
        <dbReference type="EMBL" id="KKK79384.1"/>
    </source>
</evidence>
<comment type="caution">
    <text evidence="1">The sequence shown here is derived from an EMBL/GenBank/DDBJ whole genome shotgun (WGS) entry which is preliminary data.</text>
</comment>
<dbReference type="AlphaFoldDB" id="A0A0F9ALP7"/>
<accession>A0A0F9ALP7</accession>
<proteinExistence type="predicted"/>
<organism evidence="1">
    <name type="scientific">marine sediment metagenome</name>
    <dbReference type="NCBI Taxonomy" id="412755"/>
    <lineage>
        <taxon>unclassified sequences</taxon>
        <taxon>metagenomes</taxon>
        <taxon>ecological metagenomes</taxon>
    </lineage>
</organism>